<dbReference type="Proteomes" id="UP000308197">
    <property type="component" value="Unassembled WGS sequence"/>
</dbReference>
<protein>
    <submittedName>
        <fullName evidence="3">Uncharacterized protein</fullName>
    </submittedName>
</protein>
<feature type="signal peptide" evidence="2">
    <location>
        <begin position="1"/>
        <end position="22"/>
    </location>
</feature>
<gene>
    <name evidence="3" type="ORF">K466DRAFT_288919</name>
</gene>
<evidence type="ECO:0000313" key="3">
    <source>
        <dbReference type="EMBL" id="TFK82726.1"/>
    </source>
</evidence>
<name>A0A5C3NZ60_9APHY</name>
<keyword evidence="4" id="KW-1185">Reference proteome</keyword>
<feature type="region of interest" description="Disordered" evidence="1">
    <location>
        <begin position="36"/>
        <end position="68"/>
    </location>
</feature>
<dbReference type="InParanoid" id="A0A5C3NZ60"/>
<dbReference type="EMBL" id="ML211455">
    <property type="protein sequence ID" value="TFK82726.1"/>
    <property type="molecule type" value="Genomic_DNA"/>
</dbReference>
<evidence type="ECO:0000313" key="4">
    <source>
        <dbReference type="Proteomes" id="UP000308197"/>
    </source>
</evidence>
<keyword evidence="2" id="KW-0732">Signal</keyword>
<evidence type="ECO:0000256" key="2">
    <source>
        <dbReference type="SAM" id="SignalP"/>
    </source>
</evidence>
<organism evidence="3 4">
    <name type="scientific">Polyporus arcularius HHB13444</name>
    <dbReference type="NCBI Taxonomy" id="1314778"/>
    <lineage>
        <taxon>Eukaryota</taxon>
        <taxon>Fungi</taxon>
        <taxon>Dikarya</taxon>
        <taxon>Basidiomycota</taxon>
        <taxon>Agaricomycotina</taxon>
        <taxon>Agaricomycetes</taxon>
        <taxon>Polyporales</taxon>
        <taxon>Polyporaceae</taxon>
        <taxon>Polyporus</taxon>
    </lineage>
</organism>
<accession>A0A5C3NZ60</accession>
<feature type="compositionally biased region" description="Basic residues" evidence="1">
    <location>
        <begin position="43"/>
        <end position="61"/>
    </location>
</feature>
<dbReference type="AlphaFoldDB" id="A0A5C3NZ60"/>
<reference evidence="3 4" key="1">
    <citation type="journal article" date="2019" name="Nat. Ecol. Evol.">
        <title>Megaphylogeny resolves global patterns of mushroom evolution.</title>
        <authorList>
            <person name="Varga T."/>
            <person name="Krizsan K."/>
            <person name="Foldi C."/>
            <person name="Dima B."/>
            <person name="Sanchez-Garcia M."/>
            <person name="Sanchez-Ramirez S."/>
            <person name="Szollosi G.J."/>
            <person name="Szarkandi J.G."/>
            <person name="Papp V."/>
            <person name="Albert L."/>
            <person name="Andreopoulos W."/>
            <person name="Angelini C."/>
            <person name="Antonin V."/>
            <person name="Barry K.W."/>
            <person name="Bougher N.L."/>
            <person name="Buchanan P."/>
            <person name="Buyck B."/>
            <person name="Bense V."/>
            <person name="Catcheside P."/>
            <person name="Chovatia M."/>
            <person name="Cooper J."/>
            <person name="Damon W."/>
            <person name="Desjardin D."/>
            <person name="Finy P."/>
            <person name="Geml J."/>
            <person name="Haridas S."/>
            <person name="Hughes K."/>
            <person name="Justo A."/>
            <person name="Karasinski D."/>
            <person name="Kautmanova I."/>
            <person name="Kiss B."/>
            <person name="Kocsube S."/>
            <person name="Kotiranta H."/>
            <person name="LaButti K.M."/>
            <person name="Lechner B.E."/>
            <person name="Liimatainen K."/>
            <person name="Lipzen A."/>
            <person name="Lukacs Z."/>
            <person name="Mihaltcheva S."/>
            <person name="Morgado L.N."/>
            <person name="Niskanen T."/>
            <person name="Noordeloos M.E."/>
            <person name="Ohm R.A."/>
            <person name="Ortiz-Santana B."/>
            <person name="Ovrebo C."/>
            <person name="Racz N."/>
            <person name="Riley R."/>
            <person name="Savchenko A."/>
            <person name="Shiryaev A."/>
            <person name="Soop K."/>
            <person name="Spirin V."/>
            <person name="Szebenyi C."/>
            <person name="Tomsovsky M."/>
            <person name="Tulloss R.E."/>
            <person name="Uehling J."/>
            <person name="Grigoriev I.V."/>
            <person name="Vagvolgyi C."/>
            <person name="Papp T."/>
            <person name="Martin F.M."/>
            <person name="Miettinen O."/>
            <person name="Hibbett D.S."/>
            <person name="Nagy L.G."/>
        </authorList>
    </citation>
    <scope>NUCLEOTIDE SEQUENCE [LARGE SCALE GENOMIC DNA]</scope>
    <source>
        <strain evidence="3 4">HHB13444</strain>
    </source>
</reference>
<feature type="region of interest" description="Disordered" evidence="1">
    <location>
        <begin position="123"/>
        <end position="196"/>
    </location>
</feature>
<proteinExistence type="predicted"/>
<feature type="region of interest" description="Disordered" evidence="1">
    <location>
        <begin position="209"/>
        <end position="238"/>
    </location>
</feature>
<feature type="chain" id="PRO_5022676687" evidence="2">
    <location>
        <begin position="23"/>
        <end position="238"/>
    </location>
</feature>
<evidence type="ECO:0000256" key="1">
    <source>
        <dbReference type="SAM" id="MobiDB-lite"/>
    </source>
</evidence>
<sequence length="238" mass="24549">MFTKLALLSALALAGLASLVVASPIRLPVPAPTIASDSSLAPRGHHHHIGPHHHHHHHHHHPADADGLASTIDDVAGDVVEPALGELASLPAAPLVPREHQDRAPGTLKSRCFFLARFLGSRRGRRPGLPAGPPANGTSPVSSPLPAPSSPAMPSIRLPMLGNIEKRDSHSEGAGAEPAESDAEVLSSSEPAEECDCCKDKTVLEGSLSGGDLISGLSGEGDIGLDSDMVPDVPQSDI</sequence>